<dbReference type="PANTHER" id="PTHR46717:SF1">
    <property type="entry name" value="E3 UBIQUITIN-PROTEIN LIGASE RNF180"/>
    <property type="match status" value="1"/>
</dbReference>
<evidence type="ECO:0000313" key="1">
    <source>
        <dbReference type="EMBL" id="RZF47401.1"/>
    </source>
</evidence>
<dbReference type="PANTHER" id="PTHR46717">
    <property type="entry name" value="E3 UBIQUITIN-PROTEIN LIGASE RNF180"/>
    <property type="match status" value="1"/>
</dbReference>
<sequence>MSNIQLKCKKCRIVLTEDFRNNPLSAHGLLLDTENVRESSRHCLQKIPEVFYFLENCMPWWIRERVDEAGWLKGKLTCPRCSAKLGSFDFVSGSKCDCDSFILPPIHLIRSKVDCAPY</sequence>
<gene>
    <name evidence="1" type="ORF">LSTR_LSTR009140</name>
</gene>
<dbReference type="GO" id="GO:0032436">
    <property type="term" value="P:positive regulation of proteasomal ubiquitin-dependent protein catabolic process"/>
    <property type="evidence" value="ECO:0007669"/>
    <property type="project" value="TreeGrafter"/>
</dbReference>
<dbReference type="InterPro" id="IPR033263">
    <property type="entry name" value="RNF180"/>
</dbReference>
<dbReference type="Proteomes" id="UP000291343">
    <property type="component" value="Unassembled WGS sequence"/>
</dbReference>
<dbReference type="GO" id="GO:0042415">
    <property type="term" value="P:norepinephrine metabolic process"/>
    <property type="evidence" value="ECO:0007669"/>
    <property type="project" value="TreeGrafter"/>
</dbReference>
<dbReference type="InParanoid" id="A0A482XQE0"/>
<comment type="caution">
    <text evidence="1">The sequence shown here is derived from an EMBL/GenBank/DDBJ whole genome shotgun (WGS) entry which is preliminary data.</text>
</comment>
<keyword evidence="2" id="KW-1185">Reference proteome</keyword>
<reference evidence="1 2" key="1">
    <citation type="journal article" date="2017" name="Gigascience">
        <title>Genome sequence of the small brown planthopper, Laodelphax striatellus.</title>
        <authorList>
            <person name="Zhu J."/>
            <person name="Jiang F."/>
            <person name="Wang X."/>
            <person name="Yang P."/>
            <person name="Bao Y."/>
            <person name="Zhao W."/>
            <person name="Wang W."/>
            <person name="Lu H."/>
            <person name="Wang Q."/>
            <person name="Cui N."/>
            <person name="Li J."/>
            <person name="Chen X."/>
            <person name="Luo L."/>
            <person name="Yu J."/>
            <person name="Kang L."/>
            <person name="Cui F."/>
        </authorList>
    </citation>
    <scope>NUCLEOTIDE SEQUENCE [LARGE SCALE GENOMIC DNA]</scope>
    <source>
        <strain evidence="1">Lst14</strain>
    </source>
</reference>
<dbReference type="GO" id="GO:0031624">
    <property type="term" value="F:ubiquitin conjugating enzyme binding"/>
    <property type="evidence" value="ECO:0007669"/>
    <property type="project" value="TreeGrafter"/>
</dbReference>
<proteinExistence type="predicted"/>
<evidence type="ECO:0008006" key="3">
    <source>
        <dbReference type="Google" id="ProtNLM"/>
    </source>
</evidence>
<dbReference type="GO" id="GO:0042428">
    <property type="term" value="P:serotonin metabolic process"/>
    <property type="evidence" value="ECO:0007669"/>
    <property type="project" value="TreeGrafter"/>
</dbReference>
<accession>A0A482XQE0</accession>
<dbReference type="GO" id="GO:0005789">
    <property type="term" value="C:endoplasmic reticulum membrane"/>
    <property type="evidence" value="ECO:0007669"/>
    <property type="project" value="TreeGrafter"/>
</dbReference>
<dbReference type="SMR" id="A0A482XQE0"/>
<dbReference type="EMBL" id="QKKF02004374">
    <property type="protein sequence ID" value="RZF47401.1"/>
    <property type="molecule type" value="Genomic_DNA"/>
</dbReference>
<name>A0A482XQE0_LAOST</name>
<evidence type="ECO:0000313" key="2">
    <source>
        <dbReference type="Proteomes" id="UP000291343"/>
    </source>
</evidence>
<dbReference type="GO" id="GO:0000209">
    <property type="term" value="P:protein polyubiquitination"/>
    <property type="evidence" value="ECO:0007669"/>
    <property type="project" value="InterPro"/>
</dbReference>
<dbReference type="AlphaFoldDB" id="A0A482XQE0"/>
<dbReference type="OrthoDB" id="2017893at2759"/>
<dbReference type="GO" id="GO:0061630">
    <property type="term" value="F:ubiquitin protein ligase activity"/>
    <property type="evidence" value="ECO:0007669"/>
    <property type="project" value="InterPro"/>
</dbReference>
<protein>
    <recommendedName>
        <fullName evidence="3">E3 ubiquitin-protein ligase</fullName>
    </recommendedName>
</protein>
<organism evidence="1 2">
    <name type="scientific">Laodelphax striatellus</name>
    <name type="common">Small brown planthopper</name>
    <name type="synonym">Delphax striatella</name>
    <dbReference type="NCBI Taxonomy" id="195883"/>
    <lineage>
        <taxon>Eukaryota</taxon>
        <taxon>Metazoa</taxon>
        <taxon>Ecdysozoa</taxon>
        <taxon>Arthropoda</taxon>
        <taxon>Hexapoda</taxon>
        <taxon>Insecta</taxon>
        <taxon>Pterygota</taxon>
        <taxon>Neoptera</taxon>
        <taxon>Paraneoptera</taxon>
        <taxon>Hemiptera</taxon>
        <taxon>Auchenorrhyncha</taxon>
        <taxon>Fulgoroidea</taxon>
        <taxon>Delphacidae</taxon>
        <taxon>Criomorphinae</taxon>
        <taxon>Laodelphax</taxon>
    </lineage>
</organism>